<sequence>MLRANIAKFPLRGSGARPLTRQPRITNVRTAMYKNDGPDGTTSTLVAGPKTYAMVGGLIMTVMGTYGYMMSHPQDTQRVEGSPVSTTEAGAAPTKK</sequence>
<dbReference type="AlphaFoldDB" id="A0AAN6TVH9"/>
<feature type="region of interest" description="Disordered" evidence="1">
    <location>
        <begin position="73"/>
        <end position="96"/>
    </location>
</feature>
<evidence type="ECO:0000313" key="3">
    <source>
        <dbReference type="Proteomes" id="UP001302602"/>
    </source>
</evidence>
<evidence type="ECO:0000256" key="1">
    <source>
        <dbReference type="SAM" id="MobiDB-lite"/>
    </source>
</evidence>
<protein>
    <submittedName>
        <fullName evidence="2">Uncharacterized protein</fullName>
    </submittedName>
</protein>
<dbReference type="EMBL" id="MU853233">
    <property type="protein sequence ID" value="KAK4121513.1"/>
    <property type="molecule type" value="Genomic_DNA"/>
</dbReference>
<dbReference type="GeneID" id="87827430"/>
<gene>
    <name evidence="2" type="ORF">N657DRAFT_622822</name>
</gene>
<dbReference type="RefSeq" id="XP_062645284.1">
    <property type="nucleotide sequence ID" value="XM_062790660.1"/>
</dbReference>
<comment type="caution">
    <text evidence="2">The sequence shown here is derived from an EMBL/GenBank/DDBJ whole genome shotgun (WGS) entry which is preliminary data.</text>
</comment>
<accession>A0AAN6TVH9</accession>
<proteinExistence type="predicted"/>
<organism evidence="2 3">
    <name type="scientific">Parathielavia appendiculata</name>
    <dbReference type="NCBI Taxonomy" id="2587402"/>
    <lineage>
        <taxon>Eukaryota</taxon>
        <taxon>Fungi</taxon>
        <taxon>Dikarya</taxon>
        <taxon>Ascomycota</taxon>
        <taxon>Pezizomycotina</taxon>
        <taxon>Sordariomycetes</taxon>
        <taxon>Sordariomycetidae</taxon>
        <taxon>Sordariales</taxon>
        <taxon>Chaetomiaceae</taxon>
        <taxon>Parathielavia</taxon>
    </lineage>
</organism>
<evidence type="ECO:0000313" key="2">
    <source>
        <dbReference type="EMBL" id="KAK4121513.1"/>
    </source>
</evidence>
<reference evidence="2" key="2">
    <citation type="submission" date="2023-05" db="EMBL/GenBank/DDBJ databases">
        <authorList>
            <consortium name="Lawrence Berkeley National Laboratory"/>
            <person name="Steindorff A."/>
            <person name="Hensen N."/>
            <person name="Bonometti L."/>
            <person name="Westerberg I."/>
            <person name="Brannstrom I.O."/>
            <person name="Guillou S."/>
            <person name="Cros-Aarteil S."/>
            <person name="Calhoun S."/>
            <person name="Haridas S."/>
            <person name="Kuo A."/>
            <person name="Mondo S."/>
            <person name="Pangilinan J."/>
            <person name="Riley R."/>
            <person name="Labutti K."/>
            <person name="Andreopoulos B."/>
            <person name="Lipzen A."/>
            <person name="Chen C."/>
            <person name="Yanf M."/>
            <person name="Daum C."/>
            <person name="Ng V."/>
            <person name="Clum A."/>
            <person name="Ohm R."/>
            <person name="Martin F."/>
            <person name="Silar P."/>
            <person name="Natvig D."/>
            <person name="Lalanne C."/>
            <person name="Gautier V."/>
            <person name="Ament-Velasquez S.L."/>
            <person name="Kruys A."/>
            <person name="Hutchinson M.I."/>
            <person name="Powell A.J."/>
            <person name="Barry K."/>
            <person name="Miller A.N."/>
            <person name="Grigoriev I.V."/>
            <person name="Debuchy R."/>
            <person name="Gladieux P."/>
            <person name="Thoren M.H."/>
            <person name="Johannesson H."/>
        </authorList>
    </citation>
    <scope>NUCLEOTIDE SEQUENCE</scope>
    <source>
        <strain evidence="2">CBS 731.68</strain>
    </source>
</reference>
<keyword evidence="3" id="KW-1185">Reference proteome</keyword>
<reference evidence="2" key="1">
    <citation type="journal article" date="2023" name="Mol. Phylogenet. Evol.">
        <title>Genome-scale phylogeny and comparative genomics of the fungal order Sordariales.</title>
        <authorList>
            <person name="Hensen N."/>
            <person name="Bonometti L."/>
            <person name="Westerberg I."/>
            <person name="Brannstrom I.O."/>
            <person name="Guillou S."/>
            <person name="Cros-Aarteil S."/>
            <person name="Calhoun S."/>
            <person name="Haridas S."/>
            <person name="Kuo A."/>
            <person name="Mondo S."/>
            <person name="Pangilinan J."/>
            <person name="Riley R."/>
            <person name="LaButti K."/>
            <person name="Andreopoulos B."/>
            <person name="Lipzen A."/>
            <person name="Chen C."/>
            <person name="Yan M."/>
            <person name="Daum C."/>
            <person name="Ng V."/>
            <person name="Clum A."/>
            <person name="Steindorff A."/>
            <person name="Ohm R.A."/>
            <person name="Martin F."/>
            <person name="Silar P."/>
            <person name="Natvig D.O."/>
            <person name="Lalanne C."/>
            <person name="Gautier V."/>
            <person name="Ament-Velasquez S.L."/>
            <person name="Kruys A."/>
            <person name="Hutchinson M.I."/>
            <person name="Powell A.J."/>
            <person name="Barry K."/>
            <person name="Miller A.N."/>
            <person name="Grigoriev I.V."/>
            <person name="Debuchy R."/>
            <person name="Gladieux P."/>
            <person name="Hiltunen Thoren M."/>
            <person name="Johannesson H."/>
        </authorList>
    </citation>
    <scope>NUCLEOTIDE SEQUENCE</scope>
    <source>
        <strain evidence="2">CBS 731.68</strain>
    </source>
</reference>
<dbReference type="Proteomes" id="UP001302602">
    <property type="component" value="Unassembled WGS sequence"/>
</dbReference>
<name>A0AAN6TVH9_9PEZI</name>